<dbReference type="InterPro" id="IPR000409">
    <property type="entry name" value="BEACH_dom"/>
</dbReference>
<gene>
    <name evidence="2" type="ORF">GSLYS_00022019001</name>
</gene>
<dbReference type="GO" id="GO:0016020">
    <property type="term" value="C:membrane"/>
    <property type="evidence" value="ECO:0007669"/>
    <property type="project" value="TreeGrafter"/>
</dbReference>
<dbReference type="PROSITE" id="PS50197">
    <property type="entry name" value="BEACH"/>
    <property type="match status" value="1"/>
</dbReference>
<dbReference type="GO" id="GO:0005829">
    <property type="term" value="C:cytosol"/>
    <property type="evidence" value="ECO:0007669"/>
    <property type="project" value="TreeGrafter"/>
</dbReference>
<evidence type="ECO:0000313" key="3">
    <source>
        <dbReference type="Proteomes" id="UP001497497"/>
    </source>
</evidence>
<keyword evidence="3" id="KW-1185">Reference proteome</keyword>
<name>A0AAV2INI3_LYMST</name>
<dbReference type="InterPro" id="IPR050865">
    <property type="entry name" value="BEACH_Domain"/>
</dbReference>
<dbReference type="Pfam" id="PF02138">
    <property type="entry name" value="Beach"/>
    <property type="match status" value="1"/>
</dbReference>
<sequence length="125" mass="14345">IPSRYDTFEDPSGIIEKFHYGTHYSNAARVMHYLVMVEPFTTLRIEIQSGKFDVADRQFHSISGSFSSLMDKSNDIQELLPELFYFPSFLSTSLVSFDLGRLQITKKSVDDVKLPPWASTPEEFI</sequence>
<accession>A0AAV2INI3</accession>
<dbReference type="SMART" id="SM01026">
    <property type="entry name" value="Beach"/>
    <property type="match status" value="1"/>
</dbReference>
<dbReference type="Gene3D" id="1.10.1540.10">
    <property type="entry name" value="BEACH domain"/>
    <property type="match status" value="1"/>
</dbReference>
<feature type="domain" description="BEACH" evidence="1">
    <location>
        <begin position="1"/>
        <end position="125"/>
    </location>
</feature>
<comment type="caution">
    <text evidence="2">The sequence shown here is derived from an EMBL/GenBank/DDBJ whole genome shotgun (WGS) entry which is preliminary data.</text>
</comment>
<feature type="non-terminal residue" evidence="2">
    <location>
        <position position="1"/>
    </location>
</feature>
<evidence type="ECO:0000259" key="1">
    <source>
        <dbReference type="PROSITE" id="PS50197"/>
    </source>
</evidence>
<evidence type="ECO:0000313" key="2">
    <source>
        <dbReference type="EMBL" id="CAL1548702.1"/>
    </source>
</evidence>
<dbReference type="GO" id="GO:0019901">
    <property type="term" value="F:protein kinase binding"/>
    <property type="evidence" value="ECO:0007669"/>
    <property type="project" value="TreeGrafter"/>
</dbReference>
<organism evidence="2 3">
    <name type="scientific">Lymnaea stagnalis</name>
    <name type="common">Great pond snail</name>
    <name type="synonym">Helix stagnalis</name>
    <dbReference type="NCBI Taxonomy" id="6523"/>
    <lineage>
        <taxon>Eukaryota</taxon>
        <taxon>Metazoa</taxon>
        <taxon>Spiralia</taxon>
        <taxon>Lophotrochozoa</taxon>
        <taxon>Mollusca</taxon>
        <taxon>Gastropoda</taxon>
        <taxon>Heterobranchia</taxon>
        <taxon>Euthyneura</taxon>
        <taxon>Panpulmonata</taxon>
        <taxon>Hygrophila</taxon>
        <taxon>Lymnaeoidea</taxon>
        <taxon>Lymnaeidae</taxon>
        <taxon>Lymnaea</taxon>
    </lineage>
</organism>
<proteinExistence type="predicted"/>
<dbReference type="InterPro" id="IPR036372">
    <property type="entry name" value="BEACH_dom_sf"/>
</dbReference>
<dbReference type="Proteomes" id="UP001497497">
    <property type="component" value="Unassembled WGS sequence"/>
</dbReference>
<dbReference type="EMBL" id="CAXITT010001577">
    <property type="protein sequence ID" value="CAL1548702.1"/>
    <property type="molecule type" value="Genomic_DNA"/>
</dbReference>
<protein>
    <recommendedName>
        <fullName evidence="1">BEACH domain-containing protein</fullName>
    </recommendedName>
</protein>
<dbReference type="PANTHER" id="PTHR13743">
    <property type="entry name" value="BEIGE/BEACH-RELATED"/>
    <property type="match status" value="1"/>
</dbReference>
<dbReference type="SUPFAM" id="SSF81837">
    <property type="entry name" value="BEACH domain"/>
    <property type="match status" value="1"/>
</dbReference>
<dbReference type="PANTHER" id="PTHR13743:SF112">
    <property type="entry name" value="BEACH DOMAIN-CONTAINING PROTEIN"/>
    <property type="match status" value="1"/>
</dbReference>
<dbReference type="AlphaFoldDB" id="A0AAV2INI3"/>
<reference evidence="2 3" key="1">
    <citation type="submission" date="2024-04" db="EMBL/GenBank/DDBJ databases">
        <authorList>
            <consortium name="Genoscope - CEA"/>
            <person name="William W."/>
        </authorList>
    </citation>
    <scope>NUCLEOTIDE SEQUENCE [LARGE SCALE GENOMIC DNA]</scope>
</reference>
<dbReference type="GO" id="GO:0008104">
    <property type="term" value="P:intracellular protein localization"/>
    <property type="evidence" value="ECO:0007669"/>
    <property type="project" value="TreeGrafter"/>
</dbReference>